<name>A0A1H2G187_9PSED</name>
<dbReference type="STRING" id="364197.SAMN05216296_1947"/>
<sequence>MSTVRPLLFALLPLFGGCQLLTSFTEQPTPAEPRFQGQLSQSGDQLLFQPCQAKTRYQLTGAQTEQFAEQTKALLADNGKPLFADLRGTPEALDLSKGEGRLVVSKIYRIQAEGPDCNDPNFKRLQIRAHGNEPAWNLNTSQRGMVLERMGQPSLALPYLEEQLPDGSTSISTDADGLKLELWLTPQSCTDSMTGSIEHLTAELRLNDEVLHGCAAFGARRSD</sequence>
<gene>
    <name evidence="1" type="ORF">SAMN05216296_1947</name>
</gene>
<reference evidence="2" key="1">
    <citation type="submission" date="2016-10" db="EMBL/GenBank/DDBJ databases">
        <authorList>
            <person name="Varghese N."/>
            <person name="Submissions S."/>
        </authorList>
    </citation>
    <scope>NUCLEOTIDE SEQUENCE [LARGE SCALE GENOMIC DNA]</scope>
    <source>
        <strain evidence="2">DSM 17875</strain>
    </source>
</reference>
<dbReference type="EMBL" id="LT629785">
    <property type="protein sequence ID" value="SDU13048.1"/>
    <property type="molecule type" value="Genomic_DNA"/>
</dbReference>
<dbReference type="PROSITE" id="PS51257">
    <property type="entry name" value="PROKAR_LIPOPROTEIN"/>
    <property type="match status" value="1"/>
</dbReference>
<dbReference type="Proteomes" id="UP000243232">
    <property type="component" value="Chromosome I"/>
</dbReference>
<dbReference type="RefSeq" id="WP_090194532.1">
    <property type="nucleotide sequence ID" value="NZ_LT629785.1"/>
</dbReference>
<dbReference type="OrthoDB" id="8776561at2"/>
<evidence type="ECO:0000313" key="1">
    <source>
        <dbReference type="EMBL" id="SDU13048.1"/>
    </source>
</evidence>
<protein>
    <submittedName>
        <fullName evidence="1">Putative lipoprotein</fullName>
    </submittedName>
</protein>
<accession>A0A1H2G187</accession>
<keyword evidence="1" id="KW-0449">Lipoprotein</keyword>
<dbReference type="AlphaFoldDB" id="A0A1H2G187"/>
<organism evidence="1 2">
    <name type="scientific">Pseudomonas pohangensis</name>
    <dbReference type="NCBI Taxonomy" id="364197"/>
    <lineage>
        <taxon>Bacteria</taxon>
        <taxon>Pseudomonadati</taxon>
        <taxon>Pseudomonadota</taxon>
        <taxon>Gammaproteobacteria</taxon>
        <taxon>Pseudomonadales</taxon>
        <taxon>Pseudomonadaceae</taxon>
        <taxon>Pseudomonas</taxon>
    </lineage>
</organism>
<keyword evidence="2" id="KW-1185">Reference proteome</keyword>
<proteinExistence type="predicted"/>
<evidence type="ECO:0000313" key="2">
    <source>
        <dbReference type="Proteomes" id="UP000243232"/>
    </source>
</evidence>